<feature type="transmembrane region" description="Helical" evidence="6">
    <location>
        <begin position="97"/>
        <end position="118"/>
    </location>
</feature>
<comment type="subcellular location">
    <subcellularLocation>
        <location evidence="1">Cell membrane</location>
        <topology evidence="1">Multi-pass membrane protein</topology>
    </subcellularLocation>
</comment>
<comment type="caution">
    <text evidence="7">The sequence shown here is derived from an EMBL/GenBank/DDBJ whole genome shotgun (WGS) entry which is preliminary data.</text>
</comment>
<gene>
    <name evidence="7" type="ORF">ACFP3V_03195</name>
</gene>
<name>A0ABW1FXR6_9ACTN</name>
<dbReference type="Proteomes" id="UP001596174">
    <property type="component" value="Unassembled WGS sequence"/>
</dbReference>
<dbReference type="PANTHER" id="PTHR39087:SF2">
    <property type="entry name" value="UPF0104 MEMBRANE PROTEIN MJ1595"/>
    <property type="match status" value="1"/>
</dbReference>
<sequence length="340" mass="34343">MAANQPRSSPARVRTRLRGRTLLAVLGLGVVAWLLVHEFGRGGGGGAAGVLALVASAAGRPLWLAAAAALAAAGFVVATMSFVGFVPERLDLRRSLLAQLAGGFANMVAPAGLGGMALGTRFLHRSGIPAGQAVTSVGVSQVVGVALHGLLVVAFGVLAGTRLHLPWHAALLHPSAGVVITATAAALLASAVLGLVCCSPRTRRWAAERLRAAVSGNLPRMVDLARRQPGKVAVGVTGQLLVSLVASACLYACGVALGERTAFAAVALANLVGGTVGLAVPTPGGVGGVEAVLAYALTTATGVPYQAALVQVLLYRLLTLWLPVLPGWAAYAWLLRKGAL</sequence>
<accession>A0ABW1FXR6</accession>
<evidence type="ECO:0000256" key="1">
    <source>
        <dbReference type="ARBA" id="ARBA00004651"/>
    </source>
</evidence>
<reference evidence="8" key="1">
    <citation type="journal article" date="2019" name="Int. J. Syst. Evol. Microbiol.">
        <title>The Global Catalogue of Microorganisms (GCM) 10K type strain sequencing project: providing services to taxonomists for standard genome sequencing and annotation.</title>
        <authorList>
            <consortium name="The Broad Institute Genomics Platform"/>
            <consortium name="The Broad Institute Genome Sequencing Center for Infectious Disease"/>
            <person name="Wu L."/>
            <person name="Ma J."/>
        </authorList>
    </citation>
    <scope>NUCLEOTIDE SEQUENCE [LARGE SCALE GENOMIC DNA]</scope>
    <source>
        <strain evidence="8">JCM 4816</strain>
    </source>
</reference>
<dbReference type="RefSeq" id="WP_380579438.1">
    <property type="nucleotide sequence ID" value="NZ_JBHSQJ010000010.1"/>
</dbReference>
<keyword evidence="5 6" id="KW-0472">Membrane</keyword>
<evidence type="ECO:0000256" key="5">
    <source>
        <dbReference type="ARBA" id="ARBA00023136"/>
    </source>
</evidence>
<evidence type="ECO:0000256" key="3">
    <source>
        <dbReference type="ARBA" id="ARBA00022692"/>
    </source>
</evidence>
<evidence type="ECO:0000256" key="6">
    <source>
        <dbReference type="SAM" id="Phobius"/>
    </source>
</evidence>
<feature type="transmembrane region" description="Helical" evidence="6">
    <location>
        <begin position="171"/>
        <end position="196"/>
    </location>
</feature>
<proteinExistence type="predicted"/>
<keyword evidence="3 6" id="KW-0812">Transmembrane</keyword>
<keyword evidence="8" id="KW-1185">Reference proteome</keyword>
<dbReference type="NCBIfam" id="TIGR00374">
    <property type="entry name" value="flippase-like domain"/>
    <property type="match status" value="1"/>
</dbReference>
<dbReference type="Pfam" id="PF03706">
    <property type="entry name" value="LPG_synthase_TM"/>
    <property type="match status" value="1"/>
</dbReference>
<feature type="transmembrane region" description="Helical" evidence="6">
    <location>
        <begin position="62"/>
        <end position="85"/>
    </location>
</feature>
<feature type="transmembrane region" description="Helical" evidence="6">
    <location>
        <begin position="313"/>
        <end position="334"/>
    </location>
</feature>
<evidence type="ECO:0000313" key="7">
    <source>
        <dbReference type="EMBL" id="MFC5906229.1"/>
    </source>
</evidence>
<feature type="transmembrane region" description="Helical" evidence="6">
    <location>
        <begin position="232"/>
        <end position="254"/>
    </location>
</feature>
<keyword evidence="2" id="KW-1003">Cell membrane</keyword>
<dbReference type="EMBL" id="JBHSQJ010000010">
    <property type="protein sequence ID" value="MFC5906229.1"/>
    <property type="molecule type" value="Genomic_DNA"/>
</dbReference>
<dbReference type="PANTHER" id="PTHR39087">
    <property type="entry name" value="UPF0104 MEMBRANE PROTEIN MJ1595"/>
    <property type="match status" value="1"/>
</dbReference>
<evidence type="ECO:0000256" key="2">
    <source>
        <dbReference type="ARBA" id="ARBA00022475"/>
    </source>
</evidence>
<feature type="transmembrane region" description="Helical" evidence="6">
    <location>
        <begin position="138"/>
        <end position="159"/>
    </location>
</feature>
<protein>
    <submittedName>
        <fullName evidence="7">YbhN family protein</fullName>
    </submittedName>
</protein>
<keyword evidence="4 6" id="KW-1133">Transmembrane helix</keyword>
<organism evidence="7 8">
    <name type="scientific">Streptacidiphilus monticola</name>
    <dbReference type="NCBI Taxonomy" id="2161674"/>
    <lineage>
        <taxon>Bacteria</taxon>
        <taxon>Bacillati</taxon>
        <taxon>Actinomycetota</taxon>
        <taxon>Actinomycetes</taxon>
        <taxon>Kitasatosporales</taxon>
        <taxon>Streptomycetaceae</taxon>
        <taxon>Streptacidiphilus</taxon>
    </lineage>
</organism>
<evidence type="ECO:0000256" key="4">
    <source>
        <dbReference type="ARBA" id="ARBA00022989"/>
    </source>
</evidence>
<dbReference type="InterPro" id="IPR022791">
    <property type="entry name" value="L-PG_synthase/AglD"/>
</dbReference>
<evidence type="ECO:0000313" key="8">
    <source>
        <dbReference type="Proteomes" id="UP001596174"/>
    </source>
</evidence>